<dbReference type="PANTHER" id="PTHR30349">
    <property type="entry name" value="PHAGE INTEGRASE-RELATED"/>
    <property type="match status" value="1"/>
</dbReference>
<protein>
    <recommendedName>
        <fullName evidence="5">Tyr recombinase domain-containing protein</fullName>
    </recommendedName>
</protein>
<sequence>MPTALPAGVHLRGATYHLRIKLPDDIRPLWPRRTDGSLAVDAYRASLRTSNREEAAERAHTIHAEYRNRFAVLRAKAAPAPFVTVTPALAAQFAHEVRRIVLRGEEVAAFSTSPRERHEGRDGQEFLRTAAVRSMREGDLTVARWWALLVASNWGLRVDWDARDGQDCLIKITRALVAAAQDVERRDQGEPIETPEISAPPEPYALSVQKVLKLSDVIPSWINRNSPSEDSIKRARRAVALFETVSEGIGMREITKATGARFVAYLLDPARKRSRKTAGNTAAYVTAVMNVAVKDDLIERNPMDLSFDKTIGAEQREPWTDDELRRMLSSPLFSDRMAEVPSWVNVTPEDGRALLLLLLHTGARLGEVGQLRCEDFVTRSGLLCARFTAEAGTLKTADSERTVPLPAHLTGDAWFSGWVERLTGRGGHALPTLNDRNKGPSDIGARWFAKFREVTGLPPGALKGSHRFRHWLRTALAEAGVNAETADAITGHAATGSSGRRIYTAAASLPTMVEALDRVKWPG</sequence>
<name>A0A5E4SGC8_9BURK</name>
<evidence type="ECO:0000256" key="3">
    <source>
        <dbReference type="ARBA" id="ARBA00023125"/>
    </source>
</evidence>
<dbReference type="InterPro" id="IPR002104">
    <property type="entry name" value="Integrase_catalytic"/>
</dbReference>
<dbReference type="GO" id="GO:0003677">
    <property type="term" value="F:DNA binding"/>
    <property type="evidence" value="ECO:0007669"/>
    <property type="project" value="UniProtKB-KW"/>
</dbReference>
<dbReference type="InterPro" id="IPR013762">
    <property type="entry name" value="Integrase-like_cat_sf"/>
</dbReference>
<proteinExistence type="inferred from homology"/>
<dbReference type="AlphaFoldDB" id="A0A5E4SGC8"/>
<evidence type="ECO:0000313" key="7">
    <source>
        <dbReference type="Proteomes" id="UP000383971"/>
    </source>
</evidence>
<dbReference type="SUPFAM" id="SSF56349">
    <property type="entry name" value="DNA breaking-rejoining enzymes"/>
    <property type="match status" value="1"/>
</dbReference>
<keyword evidence="2" id="KW-0229">DNA integration</keyword>
<comment type="similarity">
    <text evidence="1">Belongs to the 'phage' integrase family.</text>
</comment>
<evidence type="ECO:0000256" key="1">
    <source>
        <dbReference type="ARBA" id="ARBA00008857"/>
    </source>
</evidence>
<dbReference type="Gene3D" id="1.10.443.10">
    <property type="entry name" value="Intergrase catalytic core"/>
    <property type="match status" value="1"/>
</dbReference>
<dbReference type="InterPro" id="IPR010998">
    <property type="entry name" value="Integrase_recombinase_N"/>
</dbReference>
<dbReference type="InterPro" id="IPR046668">
    <property type="entry name" value="DUF6538"/>
</dbReference>
<dbReference type="InterPro" id="IPR050090">
    <property type="entry name" value="Tyrosine_recombinase_XerCD"/>
</dbReference>
<keyword evidence="4" id="KW-0233">DNA recombination</keyword>
<feature type="domain" description="Tyr recombinase" evidence="5">
    <location>
        <begin position="314"/>
        <end position="517"/>
    </location>
</feature>
<dbReference type="GO" id="GO:0006310">
    <property type="term" value="P:DNA recombination"/>
    <property type="evidence" value="ECO:0007669"/>
    <property type="project" value="UniProtKB-KW"/>
</dbReference>
<accession>A0A5E4SGC8</accession>
<evidence type="ECO:0000256" key="2">
    <source>
        <dbReference type="ARBA" id="ARBA00022908"/>
    </source>
</evidence>
<dbReference type="Pfam" id="PF20172">
    <property type="entry name" value="DUF6538"/>
    <property type="match status" value="1"/>
</dbReference>
<dbReference type="Gene3D" id="1.10.150.130">
    <property type="match status" value="1"/>
</dbReference>
<evidence type="ECO:0000259" key="5">
    <source>
        <dbReference type="PROSITE" id="PS51898"/>
    </source>
</evidence>
<dbReference type="InterPro" id="IPR011010">
    <property type="entry name" value="DNA_brk_join_enz"/>
</dbReference>
<dbReference type="GO" id="GO:0015074">
    <property type="term" value="P:DNA integration"/>
    <property type="evidence" value="ECO:0007669"/>
    <property type="project" value="UniProtKB-KW"/>
</dbReference>
<dbReference type="Pfam" id="PF00589">
    <property type="entry name" value="Phage_integrase"/>
    <property type="match status" value="1"/>
</dbReference>
<evidence type="ECO:0000256" key="4">
    <source>
        <dbReference type="ARBA" id="ARBA00023172"/>
    </source>
</evidence>
<keyword evidence="7" id="KW-1185">Reference proteome</keyword>
<dbReference type="PANTHER" id="PTHR30349:SF64">
    <property type="entry name" value="PROPHAGE INTEGRASE INTD-RELATED"/>
    <property type="match status" value="1"/>
</dbReference>
<organism evidence="6 7">
    <name type="scientific">Pandoraea communis</name>
    <dbReference type="NCBI Taxonomy" id="2508297"/>
    <lineage>
        <taxon>Bacteria</taxon>
        <taxon>Pseudomonadati</taxon>
        <taxon>Pseudomonadota</taxon>
        <taxon>Betaproteobacteria</taxon>
        <taxon>Burkholderiales</taxon>
        <taxon>Burkholderiaceae</taxon>
        <taxon>Pandoraea</taxon>
    </lineage>
</organism>
<dbReference type="Proteomes" id="UP000383971">
    <property type="component" value="Unassembled WGS sequence"/>
</dbReference>
<dbReference type="PROSITE" id="PS51898">
    <property type="entry name" value="TYR_RECOMBINASE"/>
    <property type="match status" value="1"/>
</dbReference>
<reference evidence="6 7" key="1">
    <citation type="submission" date="2019-08" db="EMBL/GenBank/DDBJ databases">
        <authorList>
            <person name="Peeters C."/>
        </authorList>
    </citation>
    <scope>NUCLEOTIDE SEQUENCE [LARGE SCALE GENOMIC DNA]</scope>
    <source>
        <strain evidence="6 7">LMG 31111</strain>
    </source>
</reference>
<keyword evidence="3" id="KW-0238">DNA-binding</keyword>
<evidence type="ECO:0000313" key="6">
    <source>
        <dbReference type="EMBL" id="VVD74710.1"/>
    </source>
</evidence>
<gene>
    <name evidence="6" type="ORF">PCO31111_00789</name>
</gene>
<dbReference type="EMBL" id="CABPSE010000002">
    <property type="protein sequence ID" value="VVD74710.1"/>
    <property type="molecule type" value="Genomic_DNA"/>
</dbReference>